<organism evidence="4 5">
    <name type="scientific">Aromia moschata</name>
    <dbReference type="NCBI Taxonomy" id="1265417"/>
    <lineage>
        <taxon>Eukaryota</taxon>
        <taxon>Metazoa</taxon>
        <taxon>Ecdysozoa</taxon>
        <taxon>Arthropoda</taxon>
        <taxon>Hexapoda</taxon>
        <taxon>Insecta</taxon>
        <taxon>Pterygota</taxon>
        <taxon>Neoptera</taxon>
        <taxon>Endopterygota</taxon>
        <taxon>Coleoptera</taxon>
        <taxon>Polyphaga</taxon>
        <taxon>Cucujiformia</taxon>
        <taxon>Chrysomeloidea</taxon>
        <taxon>Cerambycidae</taxon>
        <taxon>Cerambycinae</taxon>
        <taxon>Callichromatini</taxon>
        <taxon>Aromia</taxon>
    </lineage>
</organism>
<proteinExistence type="inferred from homology"/>
<name>A0AAV8ZEX0_9CUCU</name>
<comment type="caution">
    <text evidence="4">The sequence shown here is derived from an EMBL/GenBank/DDBJ whole genome shotgun (WGS) entry which is preliminary data.</text>
</comment>
<dbReference type="PROSITE" id="PS51374">
    <property type="entry name" value="NDPK_LIKE"/>
    <property type="match status" value="1"/>
</dbReference>
<dbReference type="Pfam" id="PF00334">
    <property type="entry name" value="NDK"/>
    <property type="match status" value="1"/>
</dbReference>
<reference evidence="4" key="1">
    <citation type="journal article" date="2023" name="Insect Mol. Biol.">
        <title>Genome sequencing provides insights into the evolution of gene families encoding plant cell wall-degrading enzymes in longhorned beetles.</title>
        <authorList>
            <person name="Shin N.R."/>
            <person name="Okamura Y."/>
            <person name="Kirsch R."/>
            <person name="Pauchet Y."/>
        </authorList>
    </citation>
    <scope>NUCLEOTIDE SEQUENCE</scope>
    <source>
        <strain evidence="4">AMC_N1</strain>
    </source>
</reference>
<dbReference type="Gene3D" id="3.30.70.141">
    <property type="entry name" value="Nucleoside diphosphate kinase-like domain"/>
    <property type="match status" value="1"/>
</dbReference>
<protein>
    <recommendedName>
        <fullName evidence="3">Nucleoside diphosphate kinase-like domain-containing protein</fullName>
    </recommendedName>
</protein>
<comment type="caution">
    <text evidence="2">Lacks conserved residue(s) required for the propagation of feature annotation.</text>
</comment>
<dbReference type="GO" id="GO:1902176">
    <property type="term" value="P:negative regulation of oxidative stress-induced intrinsic apoptotic signaling pathway"/>
    <property type="evidence" value="ECO:0007669"/>
    <property type="project" value="TreeGrafter"/>
</dbReference>
<dbReference type="GO" id="GO:0005929">
    <property type="term" value="C:cilium"/>
    <property type="evidence" value="ECO:0007669"/>
    <property type="project" value="TreeGrafter"/>
</dbReference>
<evidence type="ECO:0000313" key="4">
    <source>
        <dbReference type="EMBL" id="KAJ8962219.1"/>
    </source>
</evidence>
<dbReference type="SUPFAM" id="SSF54919">
    <property type="entry name" value="Nucleoside diphosphate kinase, NDK"/>
    <property type="match status" value="1"/>
</dbReference>
<dbReference type="InterPro" id="IPR034907">
    <property type="entry name" value="NDK-like_dom"/>
</dbReference>
<dbReference type="SMART" id="SM00562">
    <property type="entry name" value="NDK"/>
    <property type="match status" value="1"/>
</dbReference>
<dbReference type="PANTHER" id="PTHR46161">
    <property type="entry name" value="NUCLEOSIDE DIPHOSPHATE KINASE"/>
    <property type="match status" value="1"/>
</dbReference>
<dbReference type="EMBL" id="JAPWTK010000003">
    <property type="protein sequence ID" value="KAJ8962219.1"/>
    <property type="molecule type" value="Genomic_DNA"/>
</dbReference>
<dbReference type="PANTHER" id="PTHR46161:SF1">
    <property type="entry name" value="NUCLEOSIDE DIPHOSPHATE KINASE HOMOLOG 5"/>
    <property type="match status" value="1"/>
</dbReference>
<dbReference type="GO" id="GO:0003341">
    <property type="term" value="P:cilium movement"/>
    <property type="evidence" value="ECO:0007669"/>
    <property type="project" value="TreeGrafter"/>
</dbReference>
<sequence>MDDVVYVSPVDKIALLRTGKDADQTNLNTFRTGSYGSSTDVSSQRDILDDTIHYLSPATTGTARTEVEGDFYRQFLEYRPSFPPALPDYGSSISSSISCEEPDLQRTIAIIKPEAIKYKDVVLRTINASGLRIVNAKKDTLLWVKEHGVMRLDLKFVLIIIEAVIRTKEEVYHTDCLKKKVKFSTPMVIWGSMFKSSQRVIHLSPEQVSEIYAQHYGSPAFPQMVVSMSISPLMVLSLAGLNAVEKWKTMVGPYGLIREEWFYPYSVRTRFGLQADIPDVVHASENIPEGKKENRYFYPRSR</sequence>
<evidence type="ECO:0000256" key="1">
    <source>
        <dbReference type="ARBA" id="ARBA00008142"/>
    </source>
</evidence>
<dbReference type="Proteomes" id="UP001162162">
    <property type="component" value="Unassembled WGS sequence"/>
</dbReference>
<comment type="similarity">
    <text evidence="1 2">Belongs to the NDK family.</text>
</comment>
<dbReference type="InterPro" id="IPR036850">
    <property type="entry name" value="NDK-like_dom_sf"/>
</dbReference>
<gene>
    <name evidence="4" type="ORF">NQ318_018191</name>
</gene>
<evidence type="ECO:0000313" key="5">
    <source>
        <dbReference type="Proteomes" id="UP001162162"/>
    </source>
</evidence>
<dbReference type="AlphaFoldDB" id="A0AAV8ZEX0"/>
<evidence type="ECO:0000256" key="2">
    <source>
        <dbReference type="PROSITE-ProRule" id="PRU00706"/>
    </source>
</evidence>
<keyword evidence="5" id="KW-1185">Reference proteome</keyword>
<feature type="domain" description="Nucleoside diphosphate kinase-like" evidence="3">
    <location>
        <begin position="192"/>
        <end position="302"/>
    </location>
</feature>
<evidence type="ECO:0000259" key="3">
    <source>
        <dbReference type="SMART" id="SM00562"/>
    </source>
</evidence>
<accession>A0AAV8ZEX0</accession>